<evidence type="ECO:0000313" key="4">
    <source>
        <dbReference type="EMBL" id="KAK2188000.1"/>
    </source>
</evidence>
<dbReference type="Proteomes" id="UP001209878">
    <property type="component" value="Unassembled WGS sequence"/>
</dbReference>
<comment type="caution">
    <text evidence="4">The sequence shown here is derived from an EMBL/GenBank/DDBJ whole genome shotgun (WGS) entry which is preliminary data.</text>
</comment>
<name>A0AAD9UG37_RIDPI</name>
<keyword evidence="1" id="KW-0472">Membrane</keyword>
<accession>A0AAD9UG37</accession>
<dbReference type="CDD" id="cd03507">
    <property type="entry name" value="Delta12-FADS-like"/>
    <property type="match status" value="1"/>
</dbReference>
<dbReference type="Pfam" id="PF00487">
    <property type="entry name" value="FA_desaturase"/>
    <property type="match status" value="1"/>
</dbReference>
<reference evidence="4" key="1">
    <citation type="journal article" date="2023" name="Mol. Biol. Evol.">
        <title>Third-Generation Sequencing Reveals the Adaptive Role of the Epigenome in Three Deep-Sea Polychaetes.</title>
        <authorList>
            <person name="Perez M."/>
            <person name="Aroh O."/>
            <person name="Sun Y."/>
            <person name="Lan Y."/>
            <person name="Juniper S.K."/>
            <person name="Young C.R."/>
            <person name="Angers B."/>
            <person name="Qian P.Y."/>
        </authorList>
    </citation>
    <scope>NUCLEOTIDE SEQUENCE</scope>
    <source>
        <strain evidence="4">R07B-5</strain>
    </source>
</reference>
<keyword evidence="2" id="KW-0732">Signal</keyword>
<keyword evidence="1" id="KW-0812">Transmembrane</keyword>
<evidence type="ECO:0000256" key="2">
    <source>
        <dbReference type="SAM" id="SignalP"/>
    </source>
</evidence>
<gene>
    <name evidence="4" type="ORF">NP493_147g01045</name>
</gene>
<dbReference type="InterPro" id="IPR005804">
    <property type="entry name" value="FA_desaturase_dom"/>
</dbReference>
<feature type="transmembrane region" description="Helical" evidence="1">
    <location>
        <begin position="80"/>
        <end position="99"/>
    </location>
</feature>
<dbReference type="PANTHER" id="PTHR32100">
    <property type="entry name" value="OMEGA-6 FATTY ACID DESATURASE, CHLOROPLASTIC"/>
    <property type="match status" value="1"/>
</dbReference>
<feature type="domain" description="Fatty acid desaturase" evidence="3">
    <location>
        <begin position="113"/>
        <end position="353"/>
    </location>
</feature>
<organism evidence="4 5">
    <name type="scientific">Ridgeia piscesae</name>
    <name type="common">Tubeworm</name>
    <dbReference type="NCBI Taxonomy" id="27915"/>
    <lineage>
        <taxon>Eukaryota</taxon>
        <taxon>Metazoa</taxon>
        <taxon>Spiralia</taxon>
        <taxon>Lophotrochozoa</taxon>
        <taxon>Annelida</taxon>
        <taxon>Polychaeta</taxon>
        <taxon>Sedentaria</taxon>
        <taxon>Canalipalpata</taxon>
        <taxon>Sabellida</taxon>
        <taxon>Siboglinidae</taxon>
        <taxon>Ridgeia</taxon>
    </lineage>
</organism>
<feature type="transmembrane region" description="Helical" evidence="1">
    <location>
        <begin position="142"/>
        <end position="162"/>
    </location>
</feature>
<dbReference type="InterPro" id="IPR012171">
    <property type="entry name" value="Fatty_acid_desaturase"/>
</dbReference>
<evidence type="ECO:0000313" key="5">
    <source>
        <dbReference type="Proteomes" id="UP001209878"/>
    </source>
</evidence>
<feature type="transmembrane region" description="Helical" evidence="1">
    <location>
        <begin position="260"/>
        <end position="283"/>
    </location>
</feature>
<dbReference type="GO" id="GO:0006629">
    <property type="term" value="P:lipid metabolic process"/>
    <property type="evidence" value="ECO:0007669"/>
    <property type="project" value="InterPro"/>
</dbReference>
<feature type="chain" id="PRO_5041935610" description="Fatty acid desaturase domain-containing protein" evidence="2">
    <location>
        <begin position="27"/>
        <end position="389"/>
    </location>
</feature>
<protein>
    <recommendedName>
        <fullName evidence="3">Fatty acid desaturase domain-containing protein</fullName>
    </recommendedName>
</protein>
<feature type="transmembrane region" description="Helical" evidence="1">
    <location>
        <begin position="111"/>
        <end position="130"/>
    </location>
</feature>
<evidence type="ECO:0000256" key="1">
    <source>
        <dbReference type="SAM" id="Phobius"/>
    </source>
</evidence>
<evidence type="ECO:0000259" key="3">
    <source>
        <dbReference type="Pfam" id="PF00487"/>
    </source>
</evidence>
<dbReference type="GO" id="GO:0016491">
    <property type="term" value="F:oxidoreductase activity"/>
    <property type="evidence" value="ECO:0007669"/>
    <property type="project" value="InterPro"/>
</dbReference>
<feature type="transmembrane region" description="Helical" evidence="1">
    <location>
        <begin position="233"/>
        <end position="254"/>
    </location>
</feature>
<dbReference type="EMBL" id="JAODUO010000147">
    <property type="protein sequence ID" value="KAK2188000.1"/>
    <property type="molecule type" value="Genomic_DNA"/>
</dbReference>
<dbReference type="AlphaFoldDB" id="A0AAD9UG37"/>
<keyword evidence="1" id="KW-1133">Transmembrane helix</keyword>
<keyword evidence="5" id="KW-1185">Reference proteome</keyword>
<sequence>MVIGESLKFAASSWLFVRALVKVAIGLYNDHETKKPTVSLKGIGLDKDGKMPDELPSIIDIKKALPKRCFEPKIPTSMYYALKDAVLIVITYVVAVQLMQVQSTVFQAVTMLLYWAVQGTLFTAVFVIGHDCGHHSFSDSHLLNDVVGTVYHGFLLCPFYMWKLSHKRHHQFTNNLEKDEVFYPVRKSAAGAGGKTMPGFGLGVGWFGYLVQGYTPRNVCHFTLTSSLFNGHAFGCVASLASVATMSCFLYSYIQMNGILAFLGYYFVPLFIFASYCVIITFLHHTEMTVPWMADENWDFVRGQLCSIDRDYGIVHSMIHNIGTHQMHHMFPKVPHYRLEEATTNFRKAYPHLVKSCTEPIVQSFLRMFCVYEKQCIIDDDCKLYYYTE</sequence>
<feature type="signal peptide" evidence="2">
    <location>
        <begin position="1"/>
        <end position="26"/>
    </location>
</feature>
<proteinExistence type="predicted"/>